<keyword evidence="1" id="KW-0175">Coiled coil</keyword>
<evidence type="ECO:0000256" key="1">
    <source>
        <dbReference type="SAM" id="Coils"/>
    </source>
</evidence>
<name>A0A061BJ18_BABBI</name>
<evidence type="ECO:0000256" key="2">
    <source>
        <dbReference type="SAM" id="Phobius"/>
    </source>
</evidence>
<gene>
    <name evidence="3" type="ORF">BBBOND_0001450</name>
</gene>
<keyword evidence="2" id="KW-0472">Membrane</keyword>
<reference evidence="3" key="1">
    <citation type="journal article" date="2014" name="Nucleic Acids Res.">
        <title>The evolutionary dynamics of variant antigen genes in Babesia reveal a history of genomic innovation underlying host-parasite interaction.</title>
        <authorList>
            <person name="Jackson A.P."/>
            <person name="Otto T.D."/>
            <person name="Darby A."/>
            <person name="Ramaprasad A."/>
            <person name="Xia D."/>
            <person name="Echaide I.E."/>
            <person name="Farber M."/>
            <person name="Gahlot S."/>
            <person name="Gamble J."/>
            <person name="Gupta D."/>
            <person name="Gupta Y."/>
            <person name="Jackson L."/>
            <person name="Malandrin L."/>
            <person name="Malas T.B."/>
            <person name="Moussa E."/>
            <person name="Nair M."/>
            <person name="Reid AJ."/>
            <person name="Sanders M."/>
            <person name="Sharma J."/>
            <person name="Tracey A."/>
            <person name="Quail M.A."/>
            <person name="Weir W."/>
            <person name="Wastling J.M."/>
            <person name="Hall N."/>
            <person name="Willadsen P."/>
            <person name="Lingelbach K."/>
            <person name="Shiels B."/>
            <person name="Tait A."/>
            <person name="Berriman M."/>
            <person name="Allred D.R."/>
            <person name="Pain A."/>
        </authorList>
    </citation>
    <scope>NUCLEOTIDE SEQUENCE</scope>
    <source>
        <strain evidence="3">Bond</strain>
    </source>
</reference>
<keyword evidence="2" id="KW-1133">Transmembrane helix</keyword>
<dbReference type="GeneID" id="24561720"/>
<sequence length="1852" mass="206921">MGFLSGVLDAVKDDPSVTTYYTKMDETLQKIKDNMHNPGGLSAAVDAVSTALGEWDGELNKRCTDVKNYFNNLNSDKLTQFNNSLNALNTCEPSDVAARLGDCIEKAKDVSDAFDWAEGAYNQLDKSLKDKLKDPVNNIKVQVKSFVAAAKNEELKTVVETAGRELKTLETQVIAHATHCVTQMRESLDEQMVTLLKNIDTANNKLKQWLAAMGEWINETKTFIAELLQKRADEILYEVNEGAETCKRKQVAQAIQVNELNLEGAVEDLERWKREASEVVKKGLWRCHDILDRTSMDQSQISIKAKELQDKAVELRTAANAAIENIKQHVSQALQAVNDMNEELKGDLGKMKNQLKQALDGYVRGEMAGKIKDALEVETDSIAKRDESTALAGGFLDNIVSGLHNYANEFKDAFQATIQSIVEGTIKSEGMQSGYLNWYVGDNKTSNYFKNTIDGQLKSDKEILGIITQTVQKAISDTMNEHVKNVNIKNQNDAEKILEDISECLTIFTSNINGQEDAILQAVETALNKVDKWVDPAKKTSHNKRYINKVISIILAAVKSAATDAAGEIGSIILDSNIQEMKKAIDAVRKLGEDLKKKFVVSPGVTTANLGDDVTKPIHEKLNQEIGNEDTVGARAFPSSGKLKLEKLGNYILHVKQTSDILDALKKGELQGTEGDPGTLPTKINYIRKEGLKTLESGGDISNILNSGKGIFENSFGTIKKQLGQIITLITEKQDGRKYFDGSQDRKKGVHTLLTELKNGLTEGVESVFTKGFEEIKNNVERLKSGHILDVLEKLNSLCDAVKNSSEFLTGNLGTLKNDVFDRKLKNLMHDLRELQQTKLAPLIDEAQRIRNSLNSQCKQCIWDIEMFVSQEVNRSTKAIQNEARKQYNAKISDVFEKLKAIVHYKTEEIKIVIEKDKKTGVKGFLRTIYGIKVTVITFALPEFQTSASLLAPLKQAFTIKIFKDLSSKFHAYVTNILPYIEDEIKIPPQPRSAAAIFADTDESKNVKKINEDLNNLLTNLIDAKQSKNYNYDHQFTSLLSTLSSSLTSLHPSAFANPRHPELLDAVRAGLQGFVEQMERVYVNGYDGGSENVLLVYANTENVTEEGKNCAKIFLTVLETLYNDMLKLKKTCDDSNNKQKQINLQHGNNLGVFFNMRGYKVSADITKQDGQLRNKPECTGAQVSDLCHNEITSAAEGTKELMQKFKLLTDKGAVKLINLLACLNHHMSYNYYRACHLINRPNSKPPTTIYQMLQWLPGLMFNPMYGKVTSYLKELFPKPKADEDKPYEAISDTSLSLEGTSSLTAKILKDRLGTVCVYSHDTLMAILGHGHSKGRYACEFYINADNLNYPSNPAACFDMLVDILNRVYHQFRFLYSQCQNGPEAGGWGDCHYGQHVGGSSWTCNEKQCAIQLCPQLADQKAKQTADQNDDQKCSQHPVCGVKSPLQAYLEDGLQGFLPHHLTKVGCGVKCSVGNHFGKPCLTPMGFADIGIAASHTKKGKYIKQALSGFCAYKSPLTQLCAQLNCLLRRSPQTLGEMFSFYHKFLMNWNNVGKEHKKQAFESAVKEANFGNIETTLDVVCIQMSKKHDSHSTGIRKQPKGELFSLISCEDDTKPGLPCGPYLQSISDDITTVFSKKNARNYLSWVVYMTETFYDLLAQLYKQCCNQCNKKGSRCYDKGCDKDCQVRFSYGYEVSNERGLPQGFDTIKHRTSCNSIVQCRSTHALIYACGFTFGSPYALRGVNDRKLKRTCEDFCTALGRVISDVEAEDAPLAKLIYVTIPNFLFQIRAPFIWLNVALWLLSLLYLLHIMVIRLDLLHIKSHLHSPSSHRIAAQSLLAAGRVNKLNRVFYLQP</sequence>
<keyword evidence="2" id="KW-0812">Transmembrane</keyword>
<protein>
    <recommendedName>
        <fullName evidence="4">C3H1-type domain-containing protein</fullName>
    </recommendedName>
</protein>
<dbReference type="OrthoDB" id="20872at2759"/>
<feature type="coiled-coil region" evidence="1">
    <location>
        <begin position="255"/>
        <end position="361"/>
    </location>
</feature>
<evidence type="ECO:0000313" key="3">
    <source>
        <dbReference type="EMBL" id="CDR71494.1"/>
    </source>
</evidence>
<evidence type="ECO:0008006" key="4">
    <source>
        <dbReference type="Google" id="ProtNLM"/>
    </source>
</evidence>
<organism evidence="3">
    <name type="scientific">Babesia bigemina</name>
    <dbReference type="NCBI Taxonomy" id="5866"/>
    <lineage>
        <taxon>Eukaryota</taxon>
        <taxon>Sar</taxon>
        <taxon>Alveolata</taxon>
        <taxon>Apicomplexa</taxon>
        <taxon>Aconoidasida</taxon>
        <taxon>Piroplasmida</taxon>
        <taxon>Babesiidae</taxon>
        <taxon>Babesia</taxon>
    </lineage>
</organism>
<reference evidence="3" key="2">
    <citation type="submission" date="2014-06" db="EMBL/GenBank/DDBJ databases">
        <authorList>
            <person name="Aslett M."/>
            <person name="De Silva Nishadi"/>
        </authorList>
    </citation>
    <scope>NUCLEOTIDE SEQUENCE</scope>
    <source>
        <strain evidence="3">Bond</strain>
    </source>
</reference>
<dbReference type="RefSeq" id="XP_012770440.1">
    <property type="nucleotide sequence ID" value="XM_012914986.1"/>
</dbReference>
<dbReference type="KEGG" id="bbig:BBBOND_0001450"/>
<dbReference type="VEuPathDB" id="PiroplasmaDB:BBBOND_0001450"/>
<feature type="transmembrane region" description="Helical" evidence="2">
    <location>
        <begin position="1790"/>
        <end position="1811"/>
    </location>
</feature>
<accession>A0A061BJ18</accession>
<proteinExistence type="predicted"/>
<dbReference type="EMBL" id="LK054943">
    <property type="protein sequence ID" value="CDR71494.1"/>
    <property type="molecule type" value="Genomic_DNA"/>
</dbReference>
<feature type="coiled-coil region" evidence="1">
    <location>
        <begin position="152"/>
        <end position="205"/>
    </location>
</feature>